<gene>
    <name evidence="2" type="ORF">LMG18101_02473</name>
</gene>
<dbReference type="SUPFAM" id="SSF54637">
    <property type="entry name" value="Thioesterase/thiol ester dehydrase-isomerase"/>
    <property type="match status" value="2"/>
</dbReference>
<dbReference type="PANTHER" id="PTHR43841:SF1">
    <property type="entry name" value="3-HYDROXYACYL-THIOESTER DEHYDRATASE X"/>
    <property type="match status" value="1"/>
</dbReference>
<dbReference type="Gene3D" id="3.10.129.10">
    <property type="entry name" value="Hotdog Thioesterase"/>
    <property type="match status" value="1"/>
</dbReference>
<dbReference type="PANTHER" id="PTHR43841">
    <property type="entry name" value="3-HYDROXYACYL-THIOESTER DEHYDRATASE HTDX-RELATED"/>
    <property type="match status" value="1"/>
</dbReference>
<dbReference type="InterPro" id="IPR003965">
    <property type="entry name" value="Fatty_acid_synthase"/>
</dbReference>
<keyword evidence="3" id="KW-1185">Reference proteome</keyword>
<sequence>MPPTVATRTRATVTPLFATQTLVATPPSAKALAWRALLSQRKGKRGGPLPRHTLVRQEVPLDAEHIAHYAAVCGFSPAHGVPMTYPHLLGFPLQLMLMTESAFPYPVIGLVHLCNTIRQHRPLTAGERVRVEVRPRRLFQHARGQAFAIETAVVRAGTVVWESLSTYLRVGVASPQGAPLIALPAEQDLSRDGHWDAPADTGRRYARVSGDWNPIHVSNLGAKLFGFAHPIAHGMWTKARALAALLPAAPLAQGEVVAEFKTPLSLPGAATLWQAGEATPGRAFEVRNTAGDKPYLRGVLTLPQAQQDNTGDRIHAR</sequence>
<dbReference type="EMBL" id="CATZLL010000006">
    <property type="protein sequence ID" value="CAJ0815085.1"/>
    <property type="molecule type" value="Genomic_DNA"/>
</dbReference>
<dbReference type="InterPro" id="IPR002539">
    <property type="entry name" value="MaoC-like_dom"/>
</dbReference>
<dbReference type="InterPro" id="IPR029069">
    <property type="entry name" value="HotDog_dom_sf"/>
</dbReference>
<evidence type="ECO:0000313" key="2">
    <source>
        <dbReference type="EMBL" id="CAJ0815085.1"/>
    </source>
</evidence>
<comment type="caution">
    <text evidence="2">The sequence shown here is derived from an EMBL/GenBank/DDBJ whole genome shotgun (WGS) entry which is preliminary data.</text>
</comment>
<evidence type="ECO:0000313" key="3">
    <source>
        <dbReference type="Proteomes" id="UP001189757"/>
    </source>
</evidence>
<dbReference type="Proteomes" id="UP001189757">
    <property type="component" value="Unassembled WGS sequence"/>
</dbReference>
<evidence type="ECO:0000259" key="1">
    <source>
        <dbReference type="Pfam" id="PF01575"/>
    </source>
</evidence>
<organism evidence="2 3">
    <name type="scientific">Ralstonia flaminis</name>
    <dbReference type="NCBI Taxonomy" id="3058597"/>
    <lineage>
        <taxon>Bacteria</taxon>
        <taxon>Pseudomonadati</taxon>
        <taxon>Pseudomonadota</taxon>
        <taxon>Betaproteobacteria</taxon>
        <taxon>Burkholderiales</taxon>
        <taxon>Burkholderiaceae</taxon>
        <taxon>Ralstonia</taxon>
    </lineage>
</organism>
<proteinExistence type="predicted"/>
<dbReference type="RefSeq" id="WP_316681246.1">
    <property type="nucleotide sequence ID" value="NZ_CATZLL010000006.1"/>
</dbReference>
<reference evidence="2 3" key="1">
    <citation type="submission" date="2023-07" db="EMBL/GenBank/DDBJ databases">
        <authorList>
            <person name="Peeters C."/>
        </authorList>
    </citation>
    <scope>NUCLEOTIDE SEQUENCE [LARGE SCALE GENOMIC DNA]</scope>
    <source>
        <strain evidence="2 3">LMG 18101</strain>
    </source>
</reference>
<name>A0ABN9JNT3_9RALS</name>
<protein>
    <recommendedName>
        <fullName evidence="1">MaoC-like domain-containing protein</fullName>
    </recommendedName>
</protein>
<dbReference type="PRINTS" id="PR01483">
    <property type="entry name" value="FASYNTHASE"/>
</dbReference>
<feature type="domain" description="MaoC-like" evidence="1">
    <location>
        <begin position="202"/>
        <end position="251"/>
    </location>
</feature>
<dbReference type="Pfam" id="PF01575">
    <property type="entry name" value="MaoC_dehydratas"/>
    <property type="match status" value="1"/>
</dbReference>
<accession>A0ABN9JNT3</accession>